<feature type="binding site" evidence="5">
    <location>
        <begin position="117"/>
        <end position="121"/>
    </location>
    <ligand>
        <name>S-adenosyl-L-methionine</name>
        <dbReference type="ChEBI" id="CHEBI:59789"/>
    </ligand>
</feature>
<sequence length="289" mass="31204">MRIDAALRDARSRLASSPSAALDAELLLCHVLGQTRTWLFTWSDRELNTAQLAAFEALLARREIGEPVAHLTGEREFFGRPFRVTADTLIPRPDTETLIEVALALPLPAASRVVDLGAGTGAIGITLALEQPDWQVTLVDLSEAALQVARQNAKQLNSPVQCLSGSWLTPCDGLFDLIVSNPPYIDDADHHLQQGDVRFEPRSALVAADHGLADLVEIVRQATSKLVAGGWLMLEHGFEQGAAVRSLLVDAGFDTVRTEQDLGGNDRVTLGRFSVNDEQSTAKPGLTQG</sequence>
<evidence type="ECO:0000256" key="1">
    <source>
        <dbReference type="ARBA" id="ARBA00022603"/>
    </source>
</evidence>
<dbReference type="Pfam" id="PF05175">
    <property type="entry name" value="MTS"/>
    <property type="match status" value="1"/>
</dbReference>
<proteinExistence type="inferred from homology"/>
<dbReference type="Proteomes" id="UP000469421">
    <property type="component" value="Unassembled WGS sequence"/>
</dbReference>
<dbReference type="FunFam" id="3.40.50.150:FF:000053">
    <property type="entry name" value="Release factor glutamine methyltransferase"/>
    <property type="match status" value="1"/>
</dbReference>
<dbReference type="InterPro" id="IPR007848">
    <property type="entry name" value="Small_mtfrase_dom"/>
</dbReference>
<accession>A0A6N7LZR7</accession>
<evidence type="ECO:0000256" key="4">
    <source>
        <dbReference type="ARBA" id="ARBA00048391"/>
    </source>
</evidence>
<feature type="binding site" evidence="5">
    <location>
        <begin position="181"/>
        <end position="184"/>
    </location>
    <ligand>
        <name>substrate</name>
    </ligand>
</feature>
<dbReference type="AlphaFoldDB" id="A0A6N7LZR7"/>
<dbReference type="PROSITE" id="PS00092">
    <property type="entry name" value="N6_MTASE"/>
    <property type="match status" value="1"/>
</dbReference>
<keyword evidence="2 5" id="KW-0808">Transferase</keyword>
<feature type="binding site" evidence="5">
    <location>
        <position position="167"/>
    </location>
    <ligand>
        <name>S-adenosyl-L-methionine</name>
        <dbReference type="ChEBI" id="CHEBI:59789"/>
    </ligand>
</feature>
<keyword evidence="1 5" id="KW-0489">Methyltransferase</keyword>
<reference evidence="8 9" key="1">
    <citation type="submission" date="2019-10" db="EMBL/GenBank/DDBJ databases">
        <title>Alcanivorax sp.PA15-N-34 draft genome sequence.</title>
        <authorList>
            <person name="Liao X."/>
            <person name="Shao Z."/>
        </authorList>
    </citation>
    <scope>NUCLEOTIDE SEQUENCE [LARGE SCALE GENOMIC DNA]</scope>
    <source>
        <strain evidence="8 9">PA15-N-34</strain>
    </source>
</reference>
<dbReference type="HAMAP" id="MF_02126">
    <property type="entry name" value="RF_methyltr_PrmC"/>
    <property type="match status" value="1"/>
</dbReference>
<dbReference type="CDD" id="cd02440">
    <property type="entry name" value="AdoMet_MTases"/>
    <property type="match status" value="1"/>
</dbReference>
<dbReference type="PANTHER" id="PTHR18895">
    <property type="entry name" value="HEMK METHYLTRANSFERASE"/>
    <property type="match status" value="1"/>
</dbReference>
<comment type="caution">
    <text evidence="8">The sequence shown here is derived from an EMBL/GenBank/DDBJ whole genome shotgun (WGS) entry which is preliminary data.</text>
</comment>
<feature type="binding site" evidence="5">
    <location>
        <position position="140"/>
    </location>
    <ligand>
        <name>S-adenosyl-L-methionine</name>
        <dbReference type="ChEBI" id="CHEBI:59789"/>
    </ligand>
</feature>
<feature type="binding site" evidence="5">
    <location>
        <position position="181"/>
    </location>
    <ligand>
        <name>S-adenosyl-L-methionine</name>
        <dbReference type="ChEBI" id="CHEBI:59789"/>
    </ligand>
</feature>
<dbReference type="PANTHER" id="PTHR18895:SF74">
    <property type="entry name" value="MTRF1L RELEASE FACTOR GLUTAMINE METHYLTRANSFERASE"/>
    <property type="match status" value="1"/>
</dbReference>
<feature type="domain" description="Release factor glutamine methyltransferase N-terminal" evidence="7">
    <location>
        <begin position="6"/>
        <end position="73"/>
    </location>
</feature>
<dbReference type="Gene3D" id="1.10.8.10">
    <property type="entry name" value="DNA helicase RuvA subunit, C-terminal domain"/>
    <property type="match status" value="1"/>
</dbReference>
<comment type="similarity">
    <text evidence="5">Belongs to the protein N5-glutamine methyltransferase family. PrmC subfamily.</text>
</comment>
<dbReference type="GO" id="GO:0102559">
    <property type="term" value="F:peptide chain release factor N(5)-glutamine methyltransferase activity"/>
    <property type="evidence" value="ECO:0007669"/>
    <property type="project" value="UniProtKB-EC"/>
</dbReference>
<dbReference type="FunFam" id="1.10.8.10:FF:000032">
    <property type="entry name" value="Release factor glutamine methyltransferase"/>
    <property type="match status" value="1"/>
</dbReference>
<dbReference type="Gene3D" id="3.40.50.150">
    <property type="entry name" value="Vaccinia Virus protein VP39"/>
    <property type="match status" value="1"/>
</dbReference>
<dbReference type="GO" id="GO:0032259">
    <property type="term" value="P:methylation"/>
    <property type="evidence" value="ECO:0007669"/>
    <property type="project" value="UniProtKB-KW"/>
</dbReference>
<organism evidence="8 9">
    <name type="scientific">Alcanivorax sediminis</name>
    <dbReference type="NCBI Taxonomy" id="2663008"/>
    <lineage>
        <taxon>Bacteria</taxon>
        <taxon>Pseudomonadati</taxon>
        <taxon>Pseudomonadota</taxon>
        <taxon>Gammaproteobacteria</taxon>
        <taxon>Oceanospirillales</taxon>
        <taxon>Alcanivoracaceae</taxon>
        <taxon>Alcanivorax</taxon>
    </lineage>
</organism>
<dbReference type="EC" id="2.1.1.297" evidence="5"/>
<comment type="function">
    <text evidence="5">Methylates the class 1 translation termination release factors RF1/PrfA and RF2/PrfB on the glutamine residue of the universally conserved GGQ motif.</text>
</comment>
<evidence type="ECO:0000259" key="6">
    <source>
        <dbReference type="Pfam" id="PF05175"/>
    </source>
</evidence>
<evidence type="ECO:0000256" key="5">
    <source>
        <dbReference type="HAMAP-Rule" id="MF_02126"/>
    </source>
</evidence>
<keyword evidence="3 5" id="KW-0949">S-adenosyl-L-methionine</keyword>
<evidence type="ECO:0000313" key="8">
    <source>
        <dbReference type="EMBL" id="MQX54896.1"/>
    </source>
</evidence>
<dbReference type="InterPro" id="IPR002052">
    <property type="entry name" value="DNA_methylase_N6_adenine_CS"/>
</dbReference>
<dbReference type="GO" id="GO:0003676">
    <property type="term" value="F:nucleic acid binding"/>
    <property type="evidence" value="ECO:0007669"/>
    <property type="project" value="InterPro"/>
</dbReference>
<dbReference type="Pfam" id="PF17827">
    <property type="entry name" value="PrmC_N"/>
    <property type="match status" value="1"/>
</dbReference>
<dbReference type="InterPro" id="IPR029063">
    <property type="entry name" value="SAM-dependent_MTases_sf"/>
</dbReference>
<name>A0A6N7LZR7_9GAMM</name>
<keyword evidence="9" id="KW-1185">Reference proteome</keyword>
<dbReference type="EMBL" id="WIRE01000004">
    <property type="protein sequence ID" value="MQX54896.1"/>
    <property type="molecule type" value="Genomic_DNA"/>
</dbReference>
<dbReference type="InterPro" id="IPR040758">
    <property type="entry name" value="PrmC_N"/>
</dbReference>
<protein>
    <recommendedName>
        <fullName evidence="5">Release factor glutamine methyltransferase</fullName>
        <shortName evidence="5">RF MTase</shortName>
        <ecNumber evidence="5">2.1.1.297</ecNumber>
    </recommendedName>
    <alternativeName>
        <fullName evidence="5">N5-glutamine methyltransferase PrmC</fullName>
    </alternativeName>
    <alternativeName>
        <fullName evidence="5">Protein-(glutamine-N5) MTase PrmC</fullName>
    </alternativeName>
    <alternativeName>
        <fullName evidence="5">Protein-glutamine N-methyltransferase PrmC</fullName>
    </alternativeName>
</protein>
<dbReference type="SUPFAM" id="SSF53335">
    <property type="entry name" value="S-adenosyl-L-methionine-dependent methyltransferases"/>
    <property type="match status" value="1"/>
</dbReference>
<gene>
    <name evidence="5 8" type="primary">prmC</name>
    <name evidence="8" type="ORF">GFN93_16760</name>
</gene>
<evidence type="ECO:0000256" key="3">
    <source>
        <dbReference type="ARBA" id="ARBA00022691"/>
    </source>
</evidence>
<dbReference type="NCBIfam" id="TIGR00536">
    <property type="entry name" value="hemK_fam"/>
    <property type="match status" value="1"/>
</dbReference>
<evidence type="ECO:0000256" key="2">
    <source>
        <dbReference type="ARBA" id="ARBA00022679"/>
    </source>
</evidence>
<dbReference type="RefSeq" id="WP_153502448.1">
    <property type="nucleotide sequence ID" value="NZ_WIRE01000004.1"/>
</dbReference>
<evidence type="ECO:0000259" key="7">
    <source>
        <dbReference type="Pfam" id="PF17827"/>
    </source>
</evidence>
<feature type="domain" description="Methyltransferase small" evidence="6">
    <location>
        <begin position="105"/>
        <end position="191"/>
    </location>
</feature>
<dbReference type="InterPro" id="IPR050320">
    <property type="entry name" value="N5-glutamine_MTase"/>
</dbReference>
<dbReference type="InterPro" id="IPR019874">
    <property type="entry name" value="RF_methyltr_PrmC"/>
</dbReference>
<evidence type="ECO:0000313" key="9">
    <source>
        <dbReference type="Proteomes" id="UP000469421"/>
    </source>
</evidence>
<dbReference type="NCBIfam" id="TIGR03534">
    <property type="entry name" value="RF_mod_PrmC"/>
    <property type="match status" value="1"/>
</dbReference>
<comment type="catalytic activity">
    <reaction evidence="4 5">
        <text>L-glutaminyl-[peptide chain release factor] + S-adenosyl-L-methionine = N(5)-methyl-L-glutaminyl-[peptide chain release factor] + S-adenosyl-L-homocysteine + H(+)</text>
        <dbReference type="Rhea" id="RHEA:42896"/>
        <dbReference type="Rhea" id="RHEA-COMP:10271"/>
        <dbReference type="Rhea" id="RHEA-COMP:10272"/>
        <dbReference type="ChEBI" id="CHEBI:15378"/>
        <dbReference type="ChEBI" id="CHEBI:30011"/>
        <dbReference type="ChEBI" id="CHEBI:57856"/>
        <dbReference type="ChEBI" id="CHEBI:59789"/>
        <dbReference type="ChEBI" id="CHEBI:61891"/>
        <dbReference type="EC" id="2.1.1.297"/>
    </reaction>
</comment>
<dbReference type="InterPro" id="IPR004556">
    <property type="entry name" value="HemK-like"/>
</dbReference>